<dbReference type="Proteomes" id="UP000187609">
    <property type="component" value="Unassembled WGS sequence"/>
</dbReference>
<comment type="caution">
    <text evidence="2">The sequence shown here is derived from an EMBL/GenBank/DDBJ whole genome shotgun (WGS) entry which is preliminary data.</text>
</comment>
<evidence type="ECO:0000256" key="1">
    <source>
        <dbReference type="SAM" id="MobiDB-lite"/>
    </source>
</evidence>
<feature type="compositionally biased region" description="Polar residues" evidence="1">
    <location>
        <begin position="1"/>
        <end position="11"/>
    </location>
</feature>
<proteinExistence type="predicted"/>
<feature type="compositionally biased region" description="Basic and acidic residues" evidence="1">
    <location>
        <begin position="13"/>
        <end position="24"/>
    </location>
</feature>
<protein>
    <submittedName>
        <fullName evidence="2">Uncharacterized protein</fullName>
    </submittedName>
</protein>
<dbReference type="Pfam" id="PF05553">
    <property type="entry name" value="DUF761"/>
    <property type="match status" value="1"/>
</dbReference>
<keyword evidence="3" id="KW-1185">Reference proteome</keyword>
<dbReference type="SMR" id="A0A314L589"/>
<dbReference type="PANTHER" id="PTHR33098:SF69">
    <property type="entry name" value="DUF761 DOMAIN PROTEIN"/>
    <property type="match status" value="1"/>
</dbReference>
<evidence type="ECO:0000313" key="2">
    <source>
        <dbReference type="EMBL" id="OIT36289.1"/>
    </source>
</evidence>
<dbReference type="InterPro" id="IPR008480">
    <property type="entry name" value="DUF761_pln"/>
</dbReference>
<accession>A0A314L589</accession>
<feature type="region of interest" description="Disordered" evidence="1">
    <location>
        <begin position="1"/>
        <end position="24"/>
    </location>
</feature>
<dbReference type="PANTHER" id="PTHR33098">
    <property type="entry name" value="COTTON FIBER (DUF761)"/>
    <property type="match status" value="1"/>
</dbReference>
<dbReference type="EMBL" id="MJEQ01000449">
    <property type="protein sequence ID" value="OIT36289.1"/>
    <property type="molecule type" value="Genomic_DNA"/>
</dbReference>
<organism evidence="2 3">
    <name type="scientific">Nicotiana attenuata</name>
    <name type="common">Coyote tobacco</name>
    <dbReference type="NCBI Taxonomy" id="49451"/>
    <lineage>
        <taxon>Eukaryota</taxon>
        <taxon>Viridiplantae</taxon>
        <taxon>Streptophyta</taxon>
        <taxon>Embryophyta</taxon>
        <taxon>Tracheophyta</taxon>
        <taxon>Spermatophyta</taxon>
        <taxon>Magnoliopsida</taxon>
        <taxon>eudicotyledons</taxon>
        <taxon>Gunneridae</taxon>
        <taxon>Pentapetalae</taxon>
        <taxon>asterids</taxon>
        <taxon>lamiids</taxon>
        <taxon>Solanales</taxon>
        <taxon>Solanaceae</taxon>
        <taxon>Nicotianoideae</taxon>
        <taxon>Nicotianeae</taxon>
        <taxon>Nicotiana</taxon>
    </lineage>
</organism>
<name>A0A314L589_NICAT</name>
<gene>
    <name evidence="2" type="ORF">A4A49_20364</name>
</gene>
<dbReference type="AlphaFoldDB" id="A0A314L589"/>
<sequence>MDQHQKGSSNMKGLEKNGERRERIASTRRFLMEDVNKSADDFIKNFRKQLKFEREESFKRFQEMLNRGT</sequence>
<evidence type="ECO:0000313" key="3">
    <source>
        <dbReference type="Proteomes" id="UP000187609"/>
    </source>
</evidence>
<dbReference type="Gramene" id="OIT36289">
    <property type="protein sequence ID" value="OIT36289"/>
    <property type="gene ID" value="A4A49_20364"/>
</dbReference>
<reference evidence="2" key="1">
    <citation type="submission" date="2016-11" db="EMBL/GenBank/DDBJ databases">
        <title>The genome of Nicotiana attenuata.</title>
        <authorList>
            <person name="Xu S."/>
            <person name="Brockmoeller T."/>
            <person name="Gaquerel E."/>
            <person name="Navarro A."/>
            <person name="Kuhl H."/>
            <person name="Gase K."/>
            <person name="Ling Z."/>
            <person name="Zhou W."/>
            <person name="Kreitzer C."/>
            <person name="Stanke M."/>
            <person name="Tang H."/>
            <person name="Lyons E."/>
            <person name="Pandey P."/>
            <person name="Pandey S.P."/>
            <person name="Timmermann B."/>
            <person name="Baldwin I.T."/>
        </authorList>
    </citation>
    <scope>NUCLEOTIDE SEQUENCE [LARGE SCALE GENOMIC DNA]</scope>
    <source>
        <strain evidence="2">UT</strain>
    </source>
</reference>